<feature type="domain" description="Fibronectin type III-like" evidence="23">
    <location>
        <begin position="744"/>
        <end position="816"/>
    </location>
</feature>
<evidence type="ECO:0000256" key="9">
    <source>
        <dbReference type="ARBA" id="ARBA00023180"/>
    </source>
</evidence>
<dbReference type="InterPro" id="IPR013783">
    <property type="entry name" value="Ig-like_fold"/>
</dbReference>
<keyword evidence="12" id="KW-0624">Polysaccharide degradation</keyword>
<evidence type="ECO:0000256" key="6">
    <source>
        <dbReference type="ARBA" id="ARBA00022525"/>
    </source>
</evidence>
<dbReference type="AlphaFoldDB" id="A0A096PF83"/>
<protein>
    <recommendedName>
        <fullName evidence="18">Beta-glucosidase cel3A</fullName>
        <ecNumber evidence="5">3.2.1.21</ecNumber>
    </recommendedName>
    <alternativeName>
        <fullName evidence="15">Beta-D-glucoside glucohydrolase G</fullName>
    </alternativeName>
    <alternativeName>
        <fullName evidence="19">Beta-D-glucoside glucohydrolase cel3A</fullName>
    </alternativeName>
    <alternativeName>
        <fullName evidence="16">Cellobiase G</fullName>
    </alternativeName>
    <alternativeName>
        <fullName evidence="21">Cellobiase cel3A</fullName>
    </alternativeName>
    <alternativeName>
        <fullName evidence="17">Gentiobiase G</fullName>
    </alternativeName>
    <alternativeName>
        <fullName evidence="20">Gentiobiase cel3A</fullName>
    </alternativeName>
    <alternativeName>
        <fullName evidence="14">Probable beta-glucosidase G</fullName>
    </alternativeName>
</protein>
<evidence type="ECO:0000256" key="20">
    <source>
        <dbReference type="ARBA" id="ARBA00083231"/>
    </source>
</evidence>
<dbReference type="InterPro" id="IPR002772">
    <property type="entry name" value="Glyco_hydro_3_C"/>
</dbReference>
<evidence type="ECO:0000256" key="8">
    <source>
        <dbReference type="ARBA" id="ARBA00022801"/>
    </source>
</evidence>
<comment type="catalytic activity">
    <reaction evidence="1">
        <text>Hydrolysis of terminal, non-reducing beta-D-glucosyl residues with release of beta-D-glucose.</text>
        <dbReference type="EC" id="3.2.1.21"/>
    </reaction>
</comment>
<dbReference type="InterPro" id="IPR050288">
    <property type="entry name" value="Cellulose_deg_GH3"/>
</dbReference>
<evidence type="ECO:0000256" key="1">
    <source>
        <dbReference type="ARBA" id="ARBA00000448"/>
    </source>
</evidence>
<name>A0A096PF83_9HYPO</name>
<dbReference type="InterPro" id="IPR036881">
    <property type="entry name" value="Glyco_hydro_3_C_sf"/>
</dbReference>
<comment type="subcellular location">
    <subcellularLocation>
        <location evidence="2">Secreted</location>
    </subcellularLocation>
</comment>
<dbReference type="Gene3D" id="3.40.50.1700">
    <property type="entry name" value="Glycoside hydrolase family 3 C-terminal domain"/>
    <property type="match status" value="1"/>
</dbReference>
<comment type="pathway">
    <text evidence="3">Glycan metabolism; cellulose degradation.</text>
</comment>
<dbReference type="GO" id="GO:0009251">
    <property type="term" value="P:glucan catabolic process"/>
    <property type="evidence" value="ECO:0007669"/>
    <property type="project" value="TreeGrafter"/>
</dbReference>
<dbReference type="InterPro" id="IPR036962">
    <property type="entry name" value="Glyco_hydro_3_N_sf"/>
</dbReference>
<comment type="function">
    <text evidence="13">Beta-glucosidases are one of a number of cellulolytic enzymes involved in the degradation of cellulosic biomass. Catalyzes the last step releasing glucose from the inhibitory cellobiose.</text>
</comment>
<evidence type="ECO:0000256" key="17">
    <source>
        <dbReference type="ARBA" id="ARBA00041808"/>
    </source>
</evidence>
<dbReference type="SMART" id="SM01217">
    <property type="entry name" value="Fn3_like"/>
    <property type="match status" value="1"/>
</dbReference>
<keyword evidence="9" id="KW-0325">Glycoprotein</keyword>
<reference evidence="24" key="1">
    <citation type="submission" date="2013-05" db="EMBL/GenBank/DDBJ databases">
        <title>Draft genome sequences of six wheat associated Fusarium spp. isolates.</title>
        <authorList>
            <person name="Moolhuijzen P.M."/>
            <person name="Manners J.M."/>
            <person name="Wilcox S."/>
            <person name="Bellgard M.I."/>
            <person name="Gardiner D.M."/>
        </authorList>
    </citation>
    <scope>NUCLEOTIDE SEQUENCE</scope>
    <source>
        <strain evidence="24">CS5907</strain>
        <strain evidence="24">CS5907</strain>
    </source>
</reference>
<evidence type="ECO:0000256" key="18">
    <source>
        <dbReference type="ARBA" id="ARBA00070030"/>
    </source>
</evidence>
<dbReference type="Pfam" id="PF01915">
    <property type="entry name" value="Glyco_hydro_3_C"/>
    <property type="match status" value="1"/>
</dbReference>
<dbReference type="Gene3D" id="3.20.20.300">
    <property type="entry name" value="Glycoside hydrolase, family 3, N-terminal domain"/>
    <property type="match status" value="1"/>
</dbReference>
<evidence type="ECO:0000256" key="2">
    <source>
        <dbReference type="ARBA" id="ARBA00004613"/>
    </source>
</evidence>
<dbReference type="Gene3D" id="2.60.40.10">
    <property type="entry name" value="Immunoglobulins"/>
    <property type="match status" value="1"/>
</dbReference>
<evidence type="ECO:0000259" key="23">
    <source>
        <dbReference type="SMART" id="SM01217"/>
    </source>
</evidence>
<dbReference type="FunFam" id="3.20.20.300:FF:000002">
    <property type="entry name" value="Probable beta-glucosidase"/>
    <property type="match status" value="1"/>
</dbReference>
<accession>A0A096PF83</accession>
<evidence type="ECO:0000256" key="10">
    <source>
        <dbReference type="ARBA" id="ARBA00023277"/>
    </source>
</evidence>
<keyword evidence="11" id="KW-0326">Glycosidase</keyword>
<evidence type="ECO:0000256" key="7">
    <source>
        <dbReference type="ARBA" id="ARBA00022729"/>
    </source>
</evidence>
<dbReference type="InterPro" id="IPR026891">
    <property type="entry name" value="Fn3-like"/>
</dbReference>
<dbReference type="GO" id="GO:0005576">
    <property type="term" value="C:extracellular region"/>
    <property type="evidence" value="ECO:0007669"/>
    <property type="project" value="UniProtKB-SubCell"/>
</dbReference>
<comment type="similarity">
    <text evidence="4">Belongs to the glycosyl hydrolase 3 family.</text>
</comment>
<dbReference type="GO" id="GO:0008422">
    <property type="term" value="F:beta-glucosidase activity"/>
    <property type="evidence" value="ECO:0007669"/>
    <property type="project" value="UniProtKB-EC"/>
</dbReference>
<evidence type="ECO:0000256" key="11">
    <source>
        <dbReference type="ARBA" id="ARBA00023295"/>
    </source>
</evidence>
<evidence type="ECO:0000256" key="15">
    <source>
        <dbReference type="ARBA" id="ARBA00041276"/>
    </source>
</evidence>
<evidence type="ECO:0000256" key="12">
    <source>
        <dbReference type="ARBA" id="ARBA00023326"/>
    </source>
</evidence>
<keyword evidence="7 22" id="KW-0732">Signal</keyword>
<dbReference type="Pfam" id="PF00933">
    <property type="entry name" value="Glyco_hydro_3"/>
    <property type="match status" value="1"/>
</dbReference>
<organism evidence="24">
    <name type="scientific">Fusarium acuminatum CS5907</name>
    <dbReference type="NCBI Taxonomy" id="1318461"/>
    <lineage>
        <taxon>Eukaryota</taxon>
        <taxon>Fungi</taxon>
        <taxon>Dikarya</taxon>
        <taxon>Ascomycota</taxon>
        <taxon>Pezizomycotina</taxon>
        <taxon>Sordariomycetes</taxon>
        <taxon>Hypocreomycetidae</taxon>
        <taxon>Hypocreales</taxon>
        <taxon>Nectriaceae</taxon>
        <taxon>Fusarium</taxon>
        <taxon>Fusarium tricinctum species complex</taxon>
    </lineage>
</organism>
<keyword evidence="8" id="KW-0378">Hydrolase</keyword>
<feature type="chain" id="PRO_5001923918" description="Beta-glucosidase cel3A" evidence="22">
    <location>
        <begin position="20"/>
        <end position="829"/>
    </location>
</feature>
<dbReference type="PANTHER" id="PTHR42715:SF12">
    <property type="entry name" value="BETA-GLUCOSIDASE G-RELATED"/>
    <property type="match status" value="1"/>
</dbReference>
<comment type="caution">
    <text evidence="24">The sequence shown here is derived from an EMBL/GenBank/DDBJ whole genome shotgun (WGS) entry which is preliminary data.</text>
</comment>
<evidence type="ECO:0000256" key="19">
    <source>
        <dbReference type="ARBA" id="ARBA00078013"/>
    </source>
</evidence>
<evidence type="ECO:0000256" key="22">
    <source>
        <dbReference type="SAM" id="SignalP"/>
    </source>
</evidence>
<dbReference type="EC" id="3.2.1.21" evidence="5"/>
<keyword evidence="6" id="KW-0964">Secreted</keyword>
<dbReference type="SUPFAM" id="SSF51445">
    <property type="entry name" value="(Trans)glycosidases"/>
    <property type="match status" value="1"/>
</dbReference>
<gene>
    <name evidence="24" type="ORF">BN851_0054770</name>
</gene>
<evidence type="ECO:0000256" key="16">
    <source>
        <dbReference type="ARBA" id="ARBA00041601"/>
    </source>
</evidence>
<dbReference type="InterPro" id="IPR017853">
    <property type="entry name" value="GH"/>
</dbReference>
<evidence type="ECO:0000256" key="21">
    <source>
        <dbReference type="ARBA" id="ARBA00083611"/>
    </source>
</evidence>
<dbReference type="PANTHER" id="PTHR42715">
    <property type="entry name" value="BETA-GLUCOSIDASE"/>
    <property type="match status" value="1"/>
</dbReference>
<evidence type="ECO:0000313" key="24">
    <source>
        <dbReference type="EMBL" id="CEG03472.1"/>
    </source>
</evidence>
<evidence type="ECO:0000256" key="5">
    <source>
        <dbReference type="ARBA" id="ARBA00012744"/>
    </source>
</evidence>
<dbReference type="Pfam" id="PF14310">
    <property type="entry name" value="Fn3-like"/>
    <property type="match status" value="1"/>
</dbReference>
<evidence type="ECO:0000256" key="13">
    <source>
        <dbReference type="ARBA" id="ARBA00024983"/>
    </source>
</evidence>
<evidence type="ECO:0000256" key="14">
    <source>
        <dbReference type="ARBA" id="ARBA00039579"/>
    </source>
</evidence>
<sequence length="829" mass="90145">MVRLIFSPVVVVGAALATAQGPKPFQKDDVDIYPSREFTSERKWCRSLAYKILALMTGANEAADVIAVTNRFISSLTLDEKVGIVDGSDGPCGGNIAPIPRVNFKGICLQDSPLGVREADFVTMFPAGLTAGASFDKRLMYKRGLLMADEFRAKGINVALSYVPDLSPLSGSLLTGAFSPAVEPLGRSALGGRNWEGFGSDPYLAGIGAMETVAGFNEREVQSTIKHWIGNEQETMRNPVLTTNGTVLQESISSNIDDRTMHEVYMWPFVDAIRAGVSHVMCSYQRLNQTYACENSKSLNGLLKGELGFQGAVMSDWFATHSGVPAIKAGLDLNMPGGIYSPYFIDVANYVRNKTISEKRLDDMVRRILTPYFRFQQHKTTFPPLDPSINEFKKQSLAATGIAVFKPAGPDEIPQWNMGLPKSRDVRKNHGAFVRELGAAGAVLLKNKGVLPFKELRNIAVIGNDAADLSQGLFMLNNTDPVGPEYGANAQGGGSGTGRFSYFSSPLEAIKARMGKGLTQYILDNNIAAQTIGSIYPPPEACLVFVKSFTTEAHDRPSLNLDWDGAAVINTVSQSCNNTIVITHTGGANVMPWADNPNVTAIIAGHLPGQEIGNSIADILWGDVNPSGKLPYTIAYRESDYNAPIVNITNSTGLNAWQSDFIEGLLIDYRHFDASGIAPRYEFGFGLSYTTFDMNLRSMSKRQEDIAPVAPAVKMIPGGYSALFDPLVEVQIIVNNTGKLSGRAVPQLYLSHPSTAPKGTPIKVLRGFERTKHLAPGGSQAISFILLRKDMSFWDVDAQNWRIPNGEFTIRLGFSSRDLRERGSITLIA</sequence>
<dbReference type="SUPFAM" id="SSF52279">
    <property type="entry name" value="Beta-D-glucan exohydrolase, C-terminal domain"/>
    <property type="match status" value="1"/>
</dbReference>
<dbReference type="InterPro" id="IPR001764">
    <property type="entry name" value="Glyco_hydro_3_N"/>
</dbReference>
<keyword evidence="10" id="KW-0119">Carbohydrate metabolism</keyword>
<dbReference type="EMBL" id="CBMG010000992">
    <property type="protein sequence ID" value="CEG03472.1"/>
    <property type="molecule type" value="Genomic_DNA"/>
</dbReference>
<dbReference type="PRINTS" id="PR00133">
    <property type="entry name" value="GLHYDRLASE3"/>
</dbReference>
<feature type="signal peptide" evidence="22">
    <location>
        <begin position="1"/>
        <end position="19"/>
    </location>
</feature>
<proteinExistence type="inferred from homology"/>
<evidence type="ECO:0000256" key="3">
    <source>
        <dbReference type="ARBA" id="ARBA00004987"/>
    </source>
</evidence>
<evidence type="ECO:0000256" key="4">
    <source>
        <dbReference type="ARBA" id="ARBA00005336"/>
    </source>
</evidence>